<dbReference type="AlphaFoldDB" id="W5Y3W0"/>
<dbReference type="PATRIC" id="fig|1224164.3.peg.2238"/>
<evidence type="ECO:0000313" key="4">
    <source>
        <dbReference type="Proteomes" id="UP000019222"/>
    </source>
</evidence>
<evidence type="ECO:0000313" key="3">
    <source>
        <dbReference type="EMBL" id="AHI23599.1"/>
    </source>
</evidence>
<proteinExistence type="predicted"/>
<dbReference type="PROSITE" id="PS51257">
    <property type="entry name" value="PROKAR_LIPOPROTEIN"/>
    <property type="match status" value="1"/>
</dbReference>
<dbReference type="KEGG" id="cvt:B843_11105"/>
<gene>
    <name evidence="3" type="ORF">B843_11105</name>
</gene>
<keyword evidence="4" id="KW-1185">Reference proteome</keyword>
<accession>W5Y3W0</accession>
<feature type="chain" id="PRO_5038609782" evidence="2">
    <location>
        <begin position="26"/>
        <end position="184"/>
    </location>
</feature>
<sequence>MKSLKATARRGALISVAAASALALASCSAGQITQTSSQVAAVDGAAGSTSDNAVAVRDVTVIVTSEGETGLKFTAVNQDPSDKDHTLKSVTVGGEKVTLSGDTTFASDTSLVADVASQIENLPQGDTGNLKYVKTSLTNNGLAIGGTKDVVFTFDDGEASVTATIAEPPLKSGTEDRDVTGGEE</sequence>
<feature type="region of interest" description="Disordered" evidence="1">
    <location>
        <begin position="164"/>
        <end position="184"/>
    </location>
</feature>
<dbReference type="HOGENOM" id="CLU_089306_1_1_11"/>
<dbReference type="eggNOG" id="COG2847">
    <property type="taxonomic scope" value="Bacteria"/>
</dbReference>
<protein>
    <submittedName>
        <fullName evidence="3">Lipoprotein LpqE</fullName>
    </submittedName>
</protein>
<dbReference type="EMBL" id="CP004353">
    <property type="protein sequence ID" value="AHI23599.1"/>
    <property type="molecule type" value="Genomic_DNA"/>
</dbReference>
<name>W5Y3W0_9CORY</name>
<feature type="compositionally biased region" description="Basic and acidic residues" evidence="1">
    <location>
        <begin position="173"/>
        <end position="184"/>
    </location>
</feature>
<reference evidence="3 4" key="1">
    <citation type="submission" date="2013-02" db="EMBL/GenBank/DDBJ databases">
        <title>The complete genome sequence of Corynebacterium vitaeruminis DSM 20294.</title>
        <authorList>
            <person name="Ruckert C."/>
            <person name="Albersmeier A."/>
            <person name="Kalinowski J."/>
        </authorList>
    </citation>
    <scope>NUCLEOTIDE SEQUENCE [LARGE SCALE GENOMIC DNA]</scope>
    <source>
        <strain evidence="4">ATCC 10234</strain>
    </source>
</reference>
<evidence type="ECO:0000256" key="2">
    <source>
        <dbReference type="SAM" id="SignalP"/>
    </source>
</evidence>
<dbReference type="Proteomes" id="UP000019222">
    <property type="component" value="Chromosome"/>
</dbReference>
<keyword evidence="2" id="KW-0732">Signal</keyword>
<feature type="signal peptide" evidence="2">
    <location>
        <begin position="1"/>
        <end position="25"/>
    </location>
</feature>
<dbReference type="STRING" id="1224164.B843_11105"/>
<keyword evidence="3" id="KW-0449">Lipoprotein</keyword>
<organism evidence="3 4">
    <name type="scientific">Corynebacterium vitaeruminis DSM 20294</name>
    <dbReference type="NCBI Taxonomy" id="1224164"/>
    <lineage>
        <taxon>Bacteria</taxon>
        <taxon>Bacillati</taxon>
        <taxon>Actinomycetota</taxon>
        <taxon>Actinomycetes</taxon>
        <taxon>Mycobacteriales</taxon>
        <taxon>Corynebacteriaceae</taxon>
        <taxon>Corynebacterium</taxon>
    </lineage>
</organism>
<evidence type="ECO:0000256" key="1">
    <source>
        <dbReference type="SAM" id="MobiDB-lite"/>
    </source>
</evidence>